<gene>
    <name evidence="1" type="ORF">A0H81_01113</name>
</gene>
<accession>A0A1C7MTD6</accession>
<dbReference type="Proteomes" id="UP000092993">
    <property type="component" value="Unassembled WGS sequence"/>
</dbReference>
<keyword evidence="2" id="KW-1185">Reference proteome</keyword>
<proteinExistence type="predicted"/>
<name>A0A1C7MTD6_GRIFR</name>
<protein>
    <submittedName>
        <fullName evidence="1">Uncharacterized protein</fullName>
    </submittedName>
</protein>
<dbReference type="AlphaFoldDB" id="A0A1C7MTD6"/>
<evidence type="ECO:0000313" key="1">
    <source>
        <dbReference type="EMBL" id="OBZ79719.1"/>
    </source>
</evidence>
<sequence length="72" mass="7788">MAVDIITVEARSDGLEQLRMPNRPGTAAFGLHYNSDRLMAGAVGGHKRAKARLLMAQQSVQGRLDMPGLNRA</sequence>
<comment type="caution">
    <text evidence="1">The sequence shown here is derived from an EMBL/GenBank/DDBJ whole genome shotgun (WGS) entry which is preliminary data.</text>
</comment>
<reference evidence="1 2" key="1">
    <citation type="submission" date="2016-03" db="EMBL/GenBank/DDBJ databases">
        <title>Whole genome sequencing of Grifola frondosa 9006-11.</title>
        <authorList>
            <person name="Min B."/>
            <person name="Park H."/>
            <person name="Kim J.-G."/>
            <person name="Cho H."/>
            <person name="Oh Y.-L."/>
            <person name="Kong W.-S."/>
            <person name="Choi I.-G."/>
        </authorList>
    </citation>
    <scope>NUCLEOTIDE SEQUENCE [LARGE SCALE GENOMIC DNA]</scope>
    <source>
        <strain evidence="1 2">9006-11</strain>
    </source>
</reference>
<dbReference type="EMBL" id="LUGG01000001">
    <property type="protein sequence ID" value="OBZ79719.1"/>
    <property type="molecule type" value="Genomic_DNA"/>
</dbReference>
<organism evidence="1 2">
    <name type="scientific">Grifola frondosa</name>
    <name type="common">Maitake</name>
    <name type="synonym">Polyporus frondosus</name>
    <dbReference type="NCBI Taxonomy" id="5627"/>
    <lineage>
        <taxon>Eukaryota</taxon>
        <taxon>Fungi</taxon>
        <taxon>Dikarya</taxon>
        <taxon>Basidiomycota</taxon>
        <taxon>Agaricomycotina</taxon>
        <taxon>Agaricomycetes</taxon>
        <taxon>Polyporales</taxon>
        <taxon>Grifolaceae</taxon>
        <taxon>Grifola</taxon>
    </lineage>
</organism>
<evidence type="ECO:0000313" key="2">
    <source>
        <dbReference type="Proteomes" id="UP000092993"/>
    </source>
</evidence>